<sequence>MLPSHPLNSDSTQRVASNASSYASNLHSYMVSMSHQLCSIRAEVSHLERSMVPVDLLDLMDHGGGVNPSMWMLEAARVVKVMEEGVKGRRLVWERVRERLAKEDGEEGGEEEEEGNAIPVSPLAYLADSVDLLALTYHNVLVMLRDYGSQMISEGAVQDGRRIREEMEGGGGTKKRKREQREKEKTPAEREKE</sequence>
<dbReference type="GO" id="GO:0003712">
    <property type="term" value="F:transcription coregulator activity"/>
    <property type="evidence" value="ECO:0007669"/>
    <property type="project" value="InterPro"/>
</dbReference>
<gene>
    <name evidence="6" type="primary">MED10</name>
    <name evidence="8" type="ORF">TrRE_jg2287</name>
</gene>
<evidence type="ECO:0000256" key="1">
    <source>
        <dbReference type="ARBA" id="ARBA00004123"/>
    </source>
</evidence>
<evidence type="ECO:0000256" key="7">
    <source>
        <dbReference type="SAM" id="MobiDB-lite"/>
    </source>
</evidence>
<comment type="subunit">
    <text evidence="6">Component of the Mediator complex.</text>
</comment>
<dbReference type="OrthoDB" id="10439256at2759"/>
<evidence type="ECO:0000256" key="4">
    <source>
        <dbReference type="ARBA" id="ARBA00023163"/>
    </source>
</evidence>
<keyword evidence="4 6" id="KW-0804">Transcription</keyword>
<accession>A0A9W7DR59</accession>
<keyword evidence="3 6" id="KW-0805">Transcription regulation</keyword>
<comment type="function">
    <text evidence="6">Component of the Mediator complex, a coactivator involved in the regulated transcription of nearly all RNA polymerase II-dependent genes. Mediator functions as a bridge to convey information from gene-specific regulatory proteins to the basal RNA polymerase II transcription machinery. Mediator is recruited to promoters by direct interactions with regulatory proteins and serves as a scaffold for the assembly of a functional preinitiation complex with RNA polymerase II and the general transcription factors.</text>
</comment>
<keyword evidence="9" id="KW-1185">Reference proteome</keyword>
<evidence type="ECO:0000256" key="6">
    <source>
        <dbReference type="RuleBase" id="RU364146"/>
    </source>
</evidence>
<comment type="similarity">
    <text evidence="2 6">Belongs to the Mediator complex subunit 10 family.</text>
</comment>
<comment type="subcellular location">
    <subcellularLocation>
        <location evidence="1 6">Nucleus</location>
    </subcellularLocation>
</comment>
<evidence type="ECO:0000256" key="5">
    <source>
        <dbReference type="ARBA" id="ARBA00023242"/>
    </source>
</evidence>
<feature type="non-terminal residue" evidence="8">
    <location>
        <position position="1"/>
    </location>
</feature>
<dbReference type="AlphaFoldDB" id="A0A9W7DR59"/>
<evidence type="ECO:0000313" key="8">
    <source>
        <dbReference type="EMBL" id="GMH47743.1"/>
    </source>
</evidence>
<comment type="caution">
    <text evidence="8">The sequence shown here is derived from an EMBL/GenBank/DDBJ whole genome shotgun (WGS) entry which is preliminary data.</text>
</comment>
<evidence type="ECO:0000256" key="3">
    <source>
        <dbReference type="ARBA" id="ARBA00023015"/>
    </source>
</evidence>
<dbReference type="InterPro" id="IPR019145">
    <property type="entry name" value="Mediator_Med10"/>
</dbReference>
<proteinExistence type="inferred from homology"/>
<dbReference type="Proteomes" id="UP001165082">
    <property type="component" value="Unassembled WGS sequence"/>
</dbReference>
<dbReference type="GO" id="GO:0006357">
    <property type="term" value="P:regulation of transcription by RNA polymerase II"/>
    <property type="evidence" value="ECO:0007669"/>
    <property type="project" value="InterPro"/>
</dbReference>
<keyword evidence="5 6" id="KW-0539">Nucleus</keyword>
<evidence type="ECO:0000256" key="2">
    <source>
        <dbReference type="ARBA" id="ARBA00005389"/>
    </source>
</evidence>
<protein>
    <recommendedName>
        <fullName evidence="6">Mediator of RNA polymerase II transcription subunit 10</fullName>
    </recommendedName>
    <alternativeName>
        <fullName evidence="6">Mediator complex subunit 10</fullName>
    </alternativeName>
</protein>
<feature type="region of interest" description="Disordered" evidence="7">
    <location>
        <begin position="158"/>
        <end position="193"/>
    </location>
</feature>
<name>A0A9W7DR59_9STRA</name>
<feature type="compositionally biased region" description="Basic and acidic residues" evidence="7">
    <location>
        <begin position="179"/>
        <end position="193"/>
    </location>
</feature>
<organism evidence="8 9">
    <name type="scientific">Triparma retinervis</name>
    <dbReference type="NCBI Taxonomy" id="2557542"/>
    <lineage>
        <taxon>Eukaryota</taxon>
        <taxon>Sar</taxon>
        <taxon>Stramenopiles</taxon>
        <taxon>Ochrophyta</taxon>
        <taxon>Bolidophyceae</taxon>
        <taxon>Parmales</taxon>
        <taxon>Triparmaceae</taxon>
        <taxon>Triparma</taxon>
    </lineage>
</organism>
<evidence type="ECO:0000313" key="9">
    <source>
        <dbReference type="Proteomes" id="UP001165082"/>
    </source>
</evidence>
<dbReference type="EMBL" id="BRXZ01000583">
    <property type="protein sequence ID" value="GMH47743.1"/>
    <property type="molecule type" value="Genomic_DNA"/>
</dbReference>
<dbReference type="GO" id="GO:0016592">
    <property type="term" value="C:mediator complex"/>
    <property type="evidence" value="ECO:0007669"/>
    <property type="project" value="InterPro"/>
</dbReference>
<reference evidence="8" key="1">
    <citation type="submission" date="2022-07" db="EMBL/GenBank/DDBJ databases">
        <title>Genome analysis of Parmales, a sister group of diatoms, reveals the evolutionary specialization of diatoms from phago-mixotrophs to photoautotrophs.</title>
        <authorList>
            <person name="Ban H."/>
            <person name="Sato S."/>
            <person name="Yoshikawa S."/>
            <person name="Kazumasa Y."/>
            <person name="Nakamura Y."/>
            <person name="Ichinomiya M."/>
            <person name="Saitoh K."/>
            <person name="Sato N."/>
            <person name="Blanc-Mathieu R."/>
            <person name="Endo H."/>
            <person name="Kuwata A."/>
            <person name="Ogata H."/>
        </authorList>
    </citation>
    <scope>NUCLEOTIDE SEQUENCE</scope>
</reference>
<dbReference type="Pfam" id="PF09748">
    <property type="entry name" value="Med10"/>
    <property type="match status" value="1"/>
</dbReference>
<keyword evidence="6" id="KW-0010">Activator</keyword>